<dbReference type="PANTHER" id="PTHR38450:SF2">
    <property type="entry name" value="STAGE V SPORULATION PROTEIN AEB"/>
    <property type="match status" value="1"/>
</dbReference>
<dbReference type="NCBIfam" id="TIGR02839">
    <property type="entry name" value="spore_V_AE"/>
    <property type="match status" value="1"/>
</dbReference>
<evidence type="ECO:0000313" key="2">
    <source>
        <dbReference type="EMBL" id="RLL11664.1"/>
    </source>
</evidence>
<dbReference type="RefSeq" id="WP_101553288.1">
    <property type="nucleotide sequence ID" value="NZ_DBFBJK010000472.1"/>
</dbReference>
<evidence type="ECO:0000256" key="1">
    <source>
        <dbReference type="SAM" id="Phobius"/>
    </source>
</evidence>
<dbReference type="PANTHER" id="PTHR38450">
    <property type="entry name" value="STAGE V SPORULATION PROTEIN AC-RELATED"/>
    <property type="match status" value="1"/>
</dbReference>
<gene>
    <name evidence="2" type="primary">spoVAE</name>
    <name evidence="2" type="ORF">D4A47_06895</name>
</gene>
<organism evidence="2 3">
    <name type="scientific">Anaerotruncus massiliensis</name>
    <name type="common">ex Liu et al. 2021</name>
    <dbReference type="NCBI Taxonomy" id="2321404"/>
    <lineage>
        <taxon>Bacteria</taxon>
        <taxon>Bacillati</taxon>
        <taxon>Bacillota</taxon>
        <taxon>Clostridia</taxon>
        <taxon>Eubacteriales</taxon>
        <taxon>Oscillospiraceae</taxon>
        <taxon>Anaerotruncus</taxon>
    </lineage>
</organism>
<sequence length="118" mass="11864">MTLLKAFLVGGVLCAIGQIFIDYTKLTPARILTGYVVAGVVLGGIGLYPKLIEFAGAGASVPLLGFGSLLAKGVKKAIQADGLLGVLTGGLTSAAAGITAALFFSLIVALIFKPKDKG</sequence>
<reference evidence="2 3" key="1">
    <citation type="submission" date="2018-10" db="EMBL/GenBank/DDBJ databases">
        <title>Anaerotruncus faecis sp. nov., isolated from human feces.</title>
        <authorList>
            <person name="Wang Y.-J."/>
        </authorList>
    </citation>
    <scope>NUCLEOTIDE SEQUENCE [LARGE SCALE GENOMIC DNA]</scope>
    <source>
        <strain evidence="2 3">22A2-44</strain>
    </source>
</reference>
<feature type="transmembrane region" description="Helical" evidence="1">
    <location>
        <begin position="6"/>
        <end position="24"/>
    </location>
</feature>
<keyword evidence="3" id="KW-1185">Reference proteome</keyword>
<comment type="caution">
    <text evidence="2">The sequence shown here is derived from an EMBL/GenBank/DDBJ whole genome shotgun (WGS) entry which is preliminary data.</text>
</comment>
<protein>
    <submittedName>
        <fullName evidence="2">Stage V sporulation protein AE</fullName>
    </submittedName>
</protein>
<name>A0A498CPL4_9FIRM</name>
<keyword evidence="1" id="KW-0812">Transmembrane</keyword>
<proteinExistence type="predicted"/>
<dbReference type="AlphaFoldDB" id="A0A498CPL4"/>
<keyword evidence="1" id="KW-1133">Transmembrane helix</keyword>
<accession>A0A498CPL4</accession>
<dbReference type="Pfam" id="PF03862">
    <property type="entry name" value="SpoVAC_SpoVAEB"/>
    <property type="match status" value="1"/>
</dbReference>
<dbReference type="Proteomes" id="UP000276301">
    <property type="component" value="Unassembled WGS sequence"/>
</dbReference>
<keyword evidence="1" id="KW-0472">Membrane</keyword>
<dbReference type="InterPro" id="IPR014204">
    <property type="entry name" value="Spore_V_AE"/>
</dbReference>
<dbReference type="EMBL" id="RCHT01000008">
    <property type="protein sequence ID" value="RLL11664.1"/>
    <property type="molecule type" value="Genomic_DNA"/>
</dbReference>
<feature type="transmembrane region" description="Helical" evidence="1">
    <location>
        <begin position="54"/>
        <end position="71"/>
    </location>
</feature>
<dbReference type="InterPro" id="IPR005562">
    <property type="entry name" value="SpoVA"/>
</dbReference>
<feature type="transmembrane region" description="Helical" evidence="1">
    <location>
        <begin position="83"/>
        <end position="112"/>
    </location>
</feature>
<feature type="transmembrane region" description="Helical" evidence="1">
    <location>
        <begin position="31"/>
        <end position="48"/>
    </location>
</feature>
<evidence type="ECO:0000313" key="3">
    <source>
        <dbReference type="Proteomes" id="UP000276301"/>
    </source>
</evidence>